<name>A0A117PRC7_9ACTN</name>
<dbReference type="SUPFAM" id="SSF54373">
    <property type="entry name" value="FAD-linked reductases, C-terminal domain"/>
    <property type="match status" value="1"/>
</dbReference>
<dbReference type="Proteomes" id="UP000053039">
    <property type="component" value="Unassembled WGS sequence"/>
</dbReference>
<dbReference type="SUPFAM" id="SSF51905">
    <property type="entry name" value="FAD/NAD(P)-binding domain"/>
    <property type="match status" value="1"/>
</dbReference>
<dbReference type="InterPro" id="IPR002938">
    <property type="entry name" value="FAD-bd"/>
</dbReference>
<keyword evidence="1" id="KW-0285">Flavoprotein</keyword>
<dbReference type="OrthoDB" id="9791689at2"/>
<dbReference type="PRINTS" id="PR00420">
    <property type="entry name" value="RNGMNOXGNASE"/>
</dbReference>
<dbReference type="InterPro" id="IPR050641">
    <property type="entry name" value="RIFMO-like"/>
</dbReference>
<evidence type="ECO:0000256" key="2">
    <source>
        <dbReference type="ARBA" id="ARBA00022827"/>
    </source>
</evidence>
<evidence type="ECO:0000259" key="3">
    <source>
        <dbReference type="Pfam" id="PF01494"/>
    </source>
</evidence>
<dbReference type="InterPro" id="IPR036188">
    <property type="entry name" value="FAD/NAD-bd_sf"/>
</dbReference>
<protein>
    <recommendedName>
        <fullName evidence="3">FAD-binding domain-containing protein</fullName>
    </recommendedName>
</protein>
<organism evidence="4 5">
    <name type="scientific">Streptomyces pseudovenezuelae</name>
    <dbReference type="NCBI Taxonomy" id="67350"/>
    <lineage>
        <taxon>Bacteria</taxon>
        <taxon>Bacillati</taxon>
        <taxon>Actinomycetota</taxon>
        <taxon>Actinomycetes</taxon>
        <taxon>Kitasatosporales</taxon>
        <taxon>Streptomycetaceae</taxon>
        <taxon>Streptomyces</taxon>
        <taxon>Streptomyces aurantiacus group</taxon>
    </lineage>
</organism>
<reference evidence="4 5" key="1">
    <citation type="submission" date="2015-10" db="EMBL/GenBank/DDBJ databases">
        <title>Draft genome sequence of Streptomyces pseudovenezuelae DSM 40212, type strain for the species Streptomyces pseudovenezuelae.</title>
        <authorList>
            <person name="Ruckert C."/>
            <person name="Winkler A."/>
            <person name="Kalinowski J."/>
            <person name="Kampfer P."/>
            <person name="Glaeser S."/>
        </authorList>
    </citation>
    <scope>NUCLEOTIDE SEQUENCE [LARGE SCALE GENOMIC DNA]</scope>
    <source>
        <strain evidence="4 5">DSM 40212</strain>
    </source>
</reference>
<proteinExistence type="predicted"/>
<dbReference type="Gene3D" id="3.50.50.60">
    <property type="entry name" value="FAD/NAD(P)-binding domain"/>
    <property type="match status" value="1"/>
</dbReference>
<dbReference type="PANTHER" id="PTHR43004:SF3">
    <property type="entry name" value="P-HYDROXYBENZOATE HYDROXYLASE"/>
    <property type="match status" value="1"/>
</dbReference>
<dbReference type="PANTHER" id="PTHR43004">
    <property type="entry name" value="TRK SYSTEM POTASSIUM UPTAKE PROTEIN"/>
    <property type="match status" value="1"/>
</dbReference>
<accession>A0A117PRC7</accession>
<keyword evidence="2" id="KW-0274">FAD</keyword>
<evidence type="ECO:0000256" key="1">
    <source>
        <dbReference type="ARBA" id="ARBA00022630"/>
    </source>
</evidence>
<comment type="caution">
    <text evidence="4">The sequence shown here is derived from an EMBL/GenBank/DDBJ whole genome shotgun (WGS) entry which is preliminary data.</text>
</comment>
<evidence type="ECO:0000313" key="5">
    <source>
        <dbReference type="Proteomes" id="UP000053039"/>
    </source>
</evidence>
<dbReference type="Pfam" id="PF01494">
    <property type="entry name" value="FAD_binding_3"/>
    <property type="match status" value="1"/>
</dbReference>
<dbReference type="Gene3D" id="3.30.9.10">
    <property type="entry name" value="D-Amino Acid Oxidase, subunit A, domain 2"/>
    <property type="match status" value="1"/>
</dbReference>
<feature type="domain" description="FAD-binding" evidence="3">
    <location>
        <begin position="2"/>
        <end position="339"/>
    </location>
</feature>
<dbReference type="EMBL" id="LMWM01000018">
    <property type="protein sequence ID" value="KUM87472.1"/>
    <property type="molecule type" value="Genomic_DNA"/>
</dbReference>
<dbReference type="GO" id="GO:0071949">
    <property type="term" value="F:FAD binding"/>
    <property type="evidence" value="ECO:0007669"/>
    <property type="project" value="InterPro"/>
</dbReference>
<evidence type="ECO:0000313" key="4">
    <source>
        <dbReference type="EMBL" id="KUM87472.1"/>
    </source>
</evidence>
<dbReference type="GO" id="GO:0016709">
    <property type="term" value="F:oxidoreductase activity, acting on paired donors, with incorporation or reduction of molecular oxygen, NAD(P)H as one donor, and incorporation of one atom of oxygen"/>
    <property type="evidence" value="ECO:0007669"/>
    <property type="project" value="UniProtKB-ARBA"/>
</dbReference>
<sequence length="403" mass="43807">MRTQVGIVGAGPAGLVTAAVLAAAGIDHVVVERRSRAHIEGRARAGLLEHRTVEYLKSQGLAGRLLTEGRRAGWSDFQVLGERMHLDYAEITGGFRHWVYPQHLLIRDLCDELTASGRPPLFSTPVRELTGLDESTARIRCEGLDIDCDYVIGGDGSQGVAHKALAAAGGPVSAALRYPYETLTMLAEVDRPTEGVTYTLAEQGFVGMMPRTATISRVHLQIPHGDTPADWSTDRIHAELAARLGEFTPGAPRFGALTEKRMLLMRGHIVGSMRHGRLLLAGDAAHLLTPFGGKGANLAVADAALVAEGLIRHYKDGDDHGLDTYSDRRLREVWEVQEFSDRLLRLVLQPDGLTPAERVFALRMKRATVQSLTRPGWQSTAFAHQYVGSGMHCDGPSQLPPQA</sequence>
<dbReference type="AlphaFoldDB" id="A0A117PRC7"/>
<gene>
    <name evidence="4" type="ORF">AQI94_17220</name>
</gene>